<accession>A0ABU0YF15</accession>
<reference evidence="11" key="1">
    <citation type="submission" date="2023-08" db="EMBL/GenBank/DDBJ databases">
        <title>Rhodospirillaceae gen. nov., a novel taxon isolated from the Yangtze River Yuezi River estuary sludge.</title>
        <authorList>
            <person name="Ruan L."/>
        </authorList>
    </citation>
    <scope>NUCLEOTIDE SEQUENCE [LARGE SCALE GENOMIC DNA]</scope>
    <source>
        <strain evidence="11">R-7</strain>
    </source>
</reference>
<dbReference type="InterPro" id="IPR002523">
    <property type="entry name" value="MgTranspt_CorA/ZnTranspt_ZntB"/>
</dbReference>
<dbReference type="Gene3D" id="3.30.460.20">
    <property type="entry name" value="CorA soluble domain-like"/>
    <property type="match status" value="1"/>
</dbReference>
<evidence type="ECO:0000256" key="5">
    <source>
        <dbReference type="ARBA" id="ARBA00022692"/>
    </source>
</evidence>
<dbReference type="Proteomes" id="UP001230156">
    <property type="component" value="Unassembled WGS sequence"/>
</dbReference>
<sequence length="323" mass="37280">MATVVNCAAYENGRRVTDLDINDPEQMKPKAGRVIWIGLHEPTQDVLIKLQGYFGLHDLAVEDAYRAHQRPKLEVYGETLFIVMKTGQFVGEHVAMGETCFFVGKGYVISVRHGPSMGYADVRARCENAPEKLKKGEDFIVYALMDFIVDRYFPIIDHLEELLEDLEERVFAGKEERDALEEIAELRRDLLEMRHAVAPLPEICQRLMRYDVPIIDANTHPYFRDVYDHSHIMLERIDSLREMVKTVVESKMLLNAMRQNEVMKKLAAWAAMLAVPTAIAGIYGMNFDNMPELHWQYGYFTTLVVIVSVCGWLFWRFKKAGWL</sequence>
<gene>
    <name evidence="8 10" type="primary">corA</name>
    <name evidence="10" type="ORF">Q8A70_01455</name>
</gene>
<evidence type="ECO:0000256" key="7">
    <source>
        <dbReference type="ARBA" id="ARBA00023136"/>
    </source>
</evidence>
<dbReference type="RefSeq" id="WP_379953685.1">
    <property type="nucleotide sequence ID" value="NZ_JAUYVI010000001.1"/>
</dbReference>
<keyword evidence="9" id="KW-0175">Coiled coil</keyword>
<comment type="function">
    <text evidence="8">Mediates influx of magnesium ions.</text>
</comment>
<evidence type="ECO:0000256" key="3">
    <source>
        <dbReference type="ARBA" id="ARBA00022448"/>
    </source>
</evidence>
<keyword evidence="7 8" id="KW-0472">Membrane</keyword>
<evidence type="ECO:0000256" key="2">
    <source>
        <dbReference type="ARBA" id="ARBA00009765"/>
    </source>
</evidence>
<keyword evidence="3 8" id="KW-0813">Transport</keyword>
<comment type="similarity">
    <text evidence="2 8">Belongs to the CorA metal ion transporter (MIT) (TC 1.A.35) family.</text>
</comment>
<protein>
    <recommendedName>
        <fullName evidence="8">Magnesium transport protein CorA</fullName>
    </recommendedName>
</protein>
<dbReference type="NCBIfam" id="TIGR00383">
    <property type="entry name" value="corA"/>
    <property type="match status" value="1"/>
</dbReference>
<keyword evidence="8" id="KW-0460">Magnesium</keyword>
<dbReference type="PANTHER" id="PTHR46494">
    <property type="entry name" value="CORA FAMILY METAL ION TRANSPORTER (EUROFUNG)"/>
    <property type="match status" value="1"/>
</dbReference>
<evidence type="ECO:0000256" key="1">
    <source>
        <dbReference type="ARBA" id="ARBA00004651"/>
    </source>
</evidence>
<comment type="caution">
    <text evidence="10">The sequence shown here is derived from an EMBL/GenBank/DDBJ whole genome shotgun (WGS) entry which is preliminary data.</text>
</comment>
<keyword evidence="5 8" id="KW-0812">Transmembrane</keyword>
<name>A0ABU0YF15_9PROT</name>
<evidence type="ECO:0000256" key="6">
    <source>
        <dbReference type="ARBA" id="ARBA00022989"/>
    </source>
</evidence>
<comment type="subcellular location">
    <subcellularLocation>
        <location evidence="1">Cell membrane</location>
        <topology evidence="1">Multi-pass membrane protein</topology>
    </subcellularLocation>
    <subcellularLocation>
        <location evidence="8">Membrane</location>
        <topology evidence="8">Multi-pass membrane protein</topology>
    </subcellularLocation>
</comment>
<keyword evidence="6 8" id="KW-1133">Transmembrane helix</keyword>
<evidence type="ECO:0000313" key="11">
    <source>
        <dbReference type="Proteomes" id="UP001230156"/>
    </source>
</evidence>
<evidence type="ECO:0000256" key="4">
    <source>
        <dbReference type="ARBA" id="ARBA00022475"/>
    </source>
</evidence>
<keyword evidence="8" id="KW-0406">Ion transport</keyword>
<dbReference type="PANTHER" id="PTHR46494:SF1">
    <property type="entry name" value="CORA FAMILY METAL ION TRANSPORTER (EUROFUNG)"/>
    <property type="match status" value="1"/>
</dbReference>
<dbReference type="SUPFAM" id="SSF143865">
    <property type="entry name" value="CorA soluble domain-like"/>
    <property type="match status" value="1"/>
</dbReference>
<feature type="transmembrane region" description="Helical" evidence="8">
    <location>
        <begin position="266"/>
        <end position="285"/>
    </location>
</feature>
<feature type="transmembrane region" description="Helical" evidence="8">
    <location>
        <begin position="297"/>
        <end position="315"/>
    </location>
</feature>
<dbReference type="CDD" id="cd12830">
    <property type="entry name" value="MtCorA-like"/>
    <property type="match status" value="1"/>
</dbReference>
<feature type="coiled-coil region" evidence="9">
    <location>
        <begin position="156"/>
        <end position="196"/>
    </location>
</feature>
<dbReference type="EMBL" id="JAUYVI010000001">
    <property type="protein sequence ID" value="MDQ7246307.1"/>
    <property type="molecule type" value="Genomic_DNA"/>
</dbReference>
<dbReference type="InterPro" id="IPR045861">
    <property type="entry name" value="CorA_cytoplasmic_dom"/>
</dbReference>
<dbReference type="InterPro" id="IPR004488">
    <property type="entry name" value="Mg/Co-transport_prot_CorA"/>
</dbReference>
<dbReference type="SUPFAM" id="SSF144083">
    <property type="entry name" value="Magnesium transport protein CorA, transmembrane region"/>
    <property type="match status" value="1"/>
</dbReference>
<dbReference type="InterPro" id="IPR045863">
    <property type="entry name" value="CorA_TM1_TM2"/>
</dbReference>
<dbReference type="Pfam" id="PF01544">
    <property type="entry name" value="CorA"/>
    <property type="match status" value="1"/>
</dbReference>
<evidence type="ECO:0000256" key="9">
    <source>
        <dbReference type="SAM" id="Coils"/>
    </source>
</evidence>
<evidence type="ECO:0000256" key="8">
    <source>
        <dbReference type="RuleBase" id="RU362010"/>
    </source>
</evidence>
<keyword evidence="11" id="KW-1185">Reference proteome</keyword>
<proteinExistence type="inferred from homology"/>
<organism evidence="10 11">
    <name type="scientific">Dongia sedimenti</name>
    <dbReference type="NCBI Taxonomy" id="3064282"/>
    <lineage>
        <taxon>Bacteria</taxon>
        <taxon>Pseudomonadati</taxon>
        <taxon>Pseudomonadota</taxon>
        <taxon>Alphaproteobacteria</taxon>
        <taxon>Rhodospirillales</taxon>
        <taxon>Dongiaceae</taxon>
        <taxon>Dongia</taxon>
    </lineage>
</organism>
<keyword evidence="4 8" id="KW-1003">Cell membrane</keyword>
<evidence type="ECO:0000313" key="10">
    <source>
        <dbReference type="EMBL" id="MDQ7246307.1"/>
    </source>
</evidence>
<dbReference type="Gene3D" id="1.20.58.340">
    <property type="entry name" value="Magnesium transport protein CorA, transmembrane region"/>
    <property type="match status" value="2"/>
</dbReference>